<evidence type="ECO:0000256" key="8">
    <source>
        <dbReference type="ARBA" id="ARBA00023136"/>
    </source>
</evidence>
<dbReference type="OrthoDB" id="9782229at2"/>
<feature type="compositionally biased region" description="Polar residues" evidence="11">
    <location>
        <begin position="242"/>
        <end position="257"/>
    </location>
</feature>
<name>A0A3M8Q885_9GAMM</name>
<keyword evidence="4" id="KW-0812">Transmembrane</keyword>
<evidence type="ECO:0000313" key="14">
    <source>
        <dbReference type="EMBL" id="RNF51494.1"/>
    </source>
</evidence>
<dbReference type="GO" id="GO:0046930">
    <property type="term" value="C:pore complex"/>
    <property type="evidence" value="ECO:0007669"/>
    <property type="project" value="UniProtKB-KW"/>
</dbReference>
<dbReference type="RefSeq" id="WP_123095068.1">
    <property type="nucleotide sequence ID" value="NZ_RIZG01000003.1"/>
</dbReference>
<evidence type="ECO:0000256" key="11">
    <source>
        <dbReference type="SAM" id="MobiDB-lite"/>
    </source>
</evidence>
<dbReference type="SUPFAM" id="SSF103088">
    <property type="entry name" value="OmpA-like"/>
    <property type="match status" value="1"/>
</dbReference>
<sequence>MSFNITKRTLVSRTILSSILAASSISTLSFAQQQEGFTLTPSIGHYNMDNDRNIKDDAAYSLGLGYQFNNPWAIEFVYLNADTTQAGTGNKVDVDQYRLDGLYHLPSITTLNLTPYLAAGVGTTDFGGASEDNNVQINAGGGLKYAVNNTVSLRADFRVVNDVEDNHLDHISSLGVQMTFGNSANRSQPNAENKVAEPEARAYTAKTVKDTTETAKETQYQAQKETAPTTSEEETKATTTTVVMSSEPTTDQNTAPLSDSDVNKTPVTSATQSDQPIATEQTAAVEAPAPLRLNIQFGNNKTDVEQAFYPEIEKLAQYLKEKPNSTVVIEGHTDNTGAASYNQTLSEKRAQAVASVLINIFDVEQDRVDAIGYGQSEPLFDNDSAENRMANRRVDAVITNN</sequence>
<evidence type="ECO:0000256" key="6">
    <source>
        <dbReference type="ARBA" id="ARBA00023065"/>
    </source>
</evidence>
<dbReference type="GO" id="GO:0015288">
    <property type="term" value="F:porin activity"/>
    <property type="evidence" value="ECO:0007669"/>
    <property type="project" value="UniProtKB-KW"/>
</dbReference>
<dbReference type="PROSITE" id="PS51123">
    <property type="entry name" value="OMPA_2"/>
    <property type="match status" value="1"/>
</dbReference>
<dbReference type="Pfam" id="PF13505">
    <property type="entry name" value="OMP_b-brl"/>
    <property type="match status" value="1"/>
</dbReference>
<dbReference type="PRINTS" id="PR01021">
    <property type="entry name" value="OMPADOMAIN"/>
</dbReference>
<feature type="chain" id="PRO_5017965590" evidence="12">
    <location>
        <begin position="32"/>
        <end position="401"/>
    </location>
</feature>
<keyword evidence="5 12" id="KW-0732">Signal</keyword>
<comment type="caution">
    <text evidence="14">The sequence shown here is derived from an EMBL/GenBank/DDBJ whole genome shotgun (WGS) entry which is preliminary data.</text>
</comment>
<accession>A0A3M8Q885</accession>
<evidence type="ECO:0000256" key="9">
    <source>
        <dbReference type="ARBA" id="ARBA00023237"/>
    </source>
</evidence>
<keyword evidence="2" id="KW-0813">Transport</keyword>
<keyword evidence="6" id="KW-0406">Ion transport</keyword>
<dbReference type="InterPro" id="IPR036737">
    <property type="entry name" value="OmpA-like_sf"/>
</dbReference>
<keyword evidence="8 10" id="KW-0472">Membrane</keyword>
<feature type="compositionally biased region" description="Polar residues" evidence="11">
    <location>
        <begin position="263"/>
        <end position="277"/>
    </location>
</feature>
<protein>
    <submittedName>
        <fullName evidence="14">OmpA family protein</fullName>
    </submittedName>
</protein>
<evidence type="ECO:0000259" key="13">
    <source>
        <dbReference type="PROSITE" id="PS51123"/>
    </source>
</evidence>
<dbReference type="InterPro" id="IPR006664">
    <property type="entry name" value="OMP_bac"/>
</dbReference>
<evidence type="ECO:0000256" key="7">
    <source>
        <dbReference type="ARBA" id="ARBA00023114"/>
    </source>
</evidence>
<evidence type="ECO:0000256" key="5">
    <source>
        <dbReference type="ARBA" id="ARBA00022729"/>
    </source>
</evidence>
<feature type="signal peptide" evidence="12">
    <location>
        <begin position="1"/>
        <end position="31"/>
    </location>
</feature>
<dbReference type="SUPFAM" id="SSF56925">
    <property type="entry name" value="OMPA-like"/>
    <property type="match status" value="1"/>
</dbReference>
<keyword evidence="7" id="KW-0626">Porin</keyword>
<dbReference type="Proteomes" id="UP000280507">
    <property type="component" value="Unassembled WGS sequence"/>
</dbReference>
<dbReference type="PANTHER" id="PTHR30329:SF21">
    <property type="entry name" value="LIPOPROTEIN YIAD-RELATED"/>
    <property type="match status" value="1"/>
</dbReference>
<feature type="region of interest" description="Disordered" evidence="11">
    <location>
        <begin position="207"/>
        <end position="277"/>
    </location>
</feature>
<organism evidence="14 15">
    <name type="scientific">Marinomonas hwangdonensis</name>
    <dbReference type="NCBI Taxonomy" id="1053647"/>
    <lineage>
        <taxon>Bacteria</taxon>
        <taxon>Pseudomonadati</taxon>
        <taxon>Pseudomonadota</taxon>
        <taxon>Gammaproteobacteria</taxon>
        <taxon>Oceanospirillales</taxon>
        <taxon>Oceanospirillaceae</taxon>
        <taxon>Marinomonas</taxon>
    </lineage>
</organism>
<evidence type="ECO:0000256" key="3">
    <source>
        <dbReference type="ARBA" id="ARBA00022452"/>
    </source>
</evidence>
<dbReference type="Gene3D" id="2.40.160.20">
    <property type="match status" value="1"/>
</dbReference>
<evidence type="ECO:0000313" key="15">
    <source>
        <dbReference type="Proteomes" id="UP000280507"/>
    </source>
</evidence>
<evidence type="ECO:0000256" key="2">
    <source>
        <dbReference type="ARBA" id="ARBA00022448"/>
    </source>
</evidence>
<dbReference type="Pfam" id="PF00691">
    <property type="entry name" value="OmpA"/>
    <property type="match status" value="1"/>
</dbReference>
<evidence type="ECO:0000256" key="1">
    <source>
        <dbReference type="ARBA" id="ARBA00004571"/>
    </source>
</evidence>
<comment type="subcellular location">
    <subcellularLocation>
        <location evidence="1">Cell outer membrane</location>
        <topology evidence="1">Multi-pass membrane protein</topology>
    </subcellularLocation>
</comment>
<evidence type="ECO:0000256" key="4">
    <source>
        <dbReference type="ARBA" id="ARBA00022692"/>
    </source>
</evidence>
<dbReference type="InterPro" id="IPR006665">
    <property type="entry name" value="OmpA-like"/>
</dbReference>
<evidence type="ECO:0000256" key="12">
    <source>
        <dbReference type="SAM" id="SignalP"/>
    </source>
</evidence>
<dbReference type="Gene3D" id="3.30.1330.60">
    <property type="entry name" value="OmpA-like domain"/>
    <property type="match status" value="1"/>
</dbReference>
<feature type="compositionally biased region" description="Basic and acidic residues" evidence="11">
    <location>
        <begin position="207"/>
        <end position="216"/>
    </location>
</feature>
<dbReference type="EMBL" id="RIZG01000003">
    <property type="protein sequence ID" value="RNF51494.1"/>
    <property type="molecule type" value="Genomic_DNA"/>
</dbReference>
<dbReference type="GO" id="GO:0009279">
    <property type="term" value="C:cell outer membrane"/>
    <property type="evidence" value="ECO:0007669"/>
    <property type="project" value="UniProtKB-SubCell"/>
</dbReference>
<keyword evidence="3" id="KW-1134">Transmembrane beta strand</keyword>
<dbReference type="PANTHER" id="PTHR30329">
    <property type="entry name" value="STATOR ELEMENT OF FLAGELLAR MOTOR COMPLEX"/>
    <property type="match status" value="1"/>
</dbReference>
<dbReference type="CDD" id="cd07185">
    <property type="entry name" value="OmpA_C-like"/>
    <property type="match status" value="1"/>
</dbReference>
<dbReference type="InterPro" id="IPR027385">
    <property type="entry name" value="Beta-barrel_OMP"/>
</dbReference>
<dbReference type="InterPro" id="IPR011250">
    <property type="entry name" value="OMP/PagP_B-barrel"/>
</dbReference>
<dbReference type="AlphaFoldDB" id="A0A3M8Q885"/>
<gene>
    <name evidence="14" type="ORF">EBI00_06205</name>
</gene>
<feature type="domain" description="OmpA-like" evidence="13">
    <location>
        <begin position="284"/>
        <end position="401"/>
    </location>
</feature>
<reference evidence="14 15" key="1">
    <citation type="journal article" date="2012" name="Int. J. Syst. Evol. Microbiol.">
        <title>Marinomonas hwangdonensis sp. nov., isolated from seawater.</title>
        <authorList>
            <person name="Jung Y.T."/>
            <person name="Oh T.K."/>
            <person name="Yoon J.H."/>
        </authorList>
    </citation>
    <scope>NUCLEOTIDE SEQUENCE [LARGE SCALE GENOMIC DNA]</scope>
    <source>
        <strain evidence="14 15">HDW-15</strain>
    </source>
</reference>
<proteinExistence type="predicted"/>
<dbReference type="GO" id="GO:0006811">
    <property type="term" value="P:monoatomic ion transport"/>
    <property type="evidence" value="ECO:0007669"/>
    <property type="project" value="UniProtKB-KW"/>
</dbReference>
<dbReference type="InterPro" id="IPR050330">
    <property type="entry name" value="Bact_OuterMem_StrucFunc"/>
</dbReference>
<keyword evidence="15" id="KW-1185">Reference proteome</keyword>
<evidence type="ECO:0000256" key="10">
    <source>
        <dbReference type="PROSITE-ProRule" id="PRU00473"/>
    </source>
</evidence>
<keyword evidence="9" id="KW-0998">Cell outer membrane</keyword>